<evidence type="ECO:0000259" key="6">
    <source>
        <dbReference type="PROSITE" id="PS51294"/>
    </source>
</evidence>
<dbReference type="GO" id="GO:0003677">
    <property type="term" value="F:DNA binding"/>
    <property type="evidence" value="ECO:0007669"/>
    <property type="project" value="InterPro"/>
</dbReference>
<dbReference type="GO" id="GO:0003700">
    <property type="term" value="F:DNA-binding transcription factor activity"/>
    <property type="evidence" value="ECO:0007669"/>
    <property type="project" value="InterPro"/>
</dbReference>
<dbReference type="FunFam" id="1.10.10.60:FF:000002">
    <property type="entry name" value="Myb family transcription factor"/>
    <property type="match status" value="1"/>
</dbReference>
<dbReference type="InterPro" id="IPR001005">
    <property type="entry name" value="SANT/Myb"/>
</dbReference>
<dbReference type="PANTHER" id="PTHR31314:SF164">
    <property type="entry name" value="HTH MYB-TYPE DOMAIN-CONTAINING PROTEIN"/>
    <property type="match status" value="1"/>
</dbReference>
<keyword evidence="3" id="KW-0804">Transcription</keyword>
<organism evidence="7 8">
    <name type="scientific">Striga hermonthica</name>
    <name type="common">Purple witchweed</name>
    <name type="synonym">Buchnera hermonthica</name>
    <dbReference type="NCBI Taxonomy" id="68872"/>
    <lineage>
        <taxon>Eukaryota</taxon>
        <taxon>Viridiplantae</taxon>
        <taxon>Streptophyta</taxon>
        <taxon>Embryophyta</taxon>
        <taxon>Tracheophyta</taxon>
        <taxon>Spermatophyta</taxon>
        <taxon>Magnoliopsida</taxon>
        <taxon>eudicotyledons</taxon>
        <taxon>Gunneridae</taxon>
        <taxon>Pentapetalae</taxon>
        <taxon>asterids</taxon>
        <taxon>lamiids</taxon>
        <taxon>Lamiales</taxon>
        <taxon>Orobanchaceae</taxon>
        <taxon>Buchnereae</taxon>
        <taxon>Striga</taxon>
    </lineage>
</organism>
<comment type="subcellular location">
    <subcellularLocation>
        <location evidence="1">Nucleus</location>
    </subcellularLocation>
</comment>
<gene>
    <name evidence="7" type="ORF">SHERM_02245</name>
</gene>
<evidence type="ECO:0000256" key="4">
    <source>
        <dbReference type="ARBA" id="ARBA00023242"/>
    </source>
</evidence>
<dbReference type="InterPro" id="IPR009057">
    <property type="entry name" value="Homeodomain-like_sf"/>
</dbReference>
<evidence type="ECO:0000256" key="1">
    <source>
        <dbReference type="ARBA" id="ARBA00004123"/>
    </source>
</evidence>
<dbReference type="OrthoDB" id="551907at2759"/>
<evidence type="ECO:0000313" key="7">
    <source>
        <dbReference type="EMBL" id="CAA0834422.1"/>
    </source>
</evidence>
<dbReference type="PROSITE" id="PS51294">
    <property type="entry name" value="HTH_MYB"/>
    <property type="match status" value="1"/>
</dbReference>
<evidence type="ECO:0000256" key="3">
    <source>
        <dbReference type="ARBA" id="ARBA00023163"/>
    </source>
</evidence>
<dbReference type="Pfam" id="PF00249">
    <property type="entry name" value="Myb_DNA-binding"/>
    <property type="match status" value="1"/>
</dbReference>
<keyword evidence="2" id="KW-0805">Transcription regulation</keyword>
<comment type="caution">
    <text evidence="7">The sequence shown here is derived from an EMBL/GenBank/DDBJ whole genome shotgun (WGS) entry which is preliminary data.</text>
</comment>
<dbReference type="PANTHER" id="PTHR31314">
    <property type="entry name" value="MYB FAMILY TRANSCRIPTION FACTOR PHL7-LIKE"/>
    <property type="match status" value="1"/>
</dbReference>
<dbReference type="AlphaFoldDB" id="A0A9N7RNG1"/>
<sequence length="367" mass="41112">MQTPNCSSSSPSDDDDHAMENSRTTLQNQPTGAQETNGNSSSNSTVEESIKGKKVNSGPVRQYIRSKTPRLRWTPELHRCFVHAVERLGGEERATPKLVLQLMNVKGLSIAHVKSHLQMYRSKKIDDPNQVISEQRLLLDAGDRHIYKLSQLPILQSTNQTPNSSLRCSDAFWANQANPMFKPHNIFSSTTSKMAKNRLSESSTSIGTNCNNTYLLSPRVFDFYANRQNSWRFLENDRKILADQKYDWSTQPAANSTQHKSPHGPCEMAAREVINNNDDSSLKRKVLLSDDANNGLDLNLSLKTTRANEKKMKTGSIEDCSNEEHVDDNNSLLSLSLFSSSSTKEAHGIIGKNREMEINATNLDLCL</sequence>
<name>A0A9N7RNG1_STRHE</name>
<feature type="region of interest" description="Disordered" evidence="5">
    <location>
        <begin position="1"/>
        <end position="61"/>
    </location>
</feature>
<dbReference type="NCBIfam" id="TIGR01557">
    <property type="entry name" value="myb_SHAQKYF"/>
    <property type="match status" value="1"/>
</dbReference>
<evidence type="ECO:0000256" key="5">
    <source>
        <dbReference type="SAM" id="MobiDB-lite"/>
    </source>
</evidence>
<dbReference type="GO" id="GO:0005634">
    <property type="term" value="C:nucleus"/>
    <property type="evidence" value="ECO:0007669"/>
    <property type="project" value="UniProtKB-SubCell"/>
</dbReference>
<evidence type="ECO:0000313" key="8">
    <source>
        <dbReference type="Proteomes" id="UP001153555"/>
    </source>
</evidence>
<reference evidence="7" key="1">
    <citation type="submission" date="2019-12" db="EMBL/GenBank/DDBJ databases">
        <authorList>
            <person name="Scholes J."/>
        </authorList>
    </citation>
    <scope>NUCLEOTIDE SEQUENCE</scope>
</reference>
<dbReference type="InterPro" id="IPR017930">
    <property type="entry name" value="Myb_dom"/>
</dbReference>
<dbReference type="Proteomes" id="UP001153555">
    <property type="component" value="Unassembled WGS sequence"/>
</dbReference>
<proteinExistence type="predicted"/>
<dbReference type="EMBL" id="CACSLK010028053">
    <property type="protein sequence ID" value="CAA0834422.1"/>
    <property type="molecule type" value="Genomic_DNA"/>
</dbReference>
<evidence type="ECO:0000256" key="2">
    <source>
        <dbReference type="ARBA" id="ARBA00023015"/>
    </source>
</evidence>
<dbReference type="SUPFAM" id="SSF46689">
    <property type="entry name" value="Homeodomain-like"/>
    <property type="match status" value="1"/>
</dbReference>
<dbReference type="InterPro" id="IPR006447">
    <property type="entry name" value="Myb_dom_plants"/>
</dbReference>
<keyword evidence="8" id="KW-1185">Reference proteome</keyword>
<dbReference type="Gene3D" id="1.10.10.60">
    <property type="entry name" value="Homeodomain-like"/>
    <property type="match status" value="1"/>
</dbReference>
<keyword evidence="4" id="KW-0539">Nucleus</keyword>
<protein>
    <submittedName>
        <fullName evidence="7">Myb-like HTH transcriptional regulator family protein</fullName>
    </submittedName>
</protein>
<dbReference type="InterPro" id="IPR046955">
    <property type="entry name" value="PHR1-like"/>
</dbReference>
<feature type="compositionally biased region" description="Polar residues" evidence="5">
    <location>
        <begin position="21"/>
        <end position="47"/>
    </location>
</feature>
<feature type="domain" description="HTH myb-type" evidence="6">
    <location>
        <begin position="65"/>
        <end position="125"/>
    </location>
</feature>
<accession>A0A9N7RNG1</accession>